<protein>
    <submittedName>
        <fullName evidence="2">Uncharacterized protein</fullName>
    </submittedName>
</protein>
<proteinExistence type="predicted"/>
<accession>A0ABW0PZ12</accession>
<feature type="signal peptide" evidence="1">
    <location>
        <begin position="1"/>
        <end position="21"/>
    </location>
</feature>
<comment type="caution">
    <text evidence="2">The sequence shown here is derived from an EMBL/GenBank/DDBJ whole genome shotgun (WGS) entry which is preliminary data.</text>
</comment>
<dbReference type="EMBL" id="JBHSML010000004">
    <property type="protein sequence ID" value="MFC5516897.1"/>
    <property type="molecule type" value="Genomic_DNA"/>
</dbReference>
<keyword evidence="1" id="KW-0732">Signal</keyword>
<organism evidence="2 3">
    <name type="scientific">Kaistia terrae</name>
    <dbReference type="NCBI Taxonomy" id="537017"/>
    <lineage>
        <taxon>Bacteria</taxon>
        <taxon>Pseudomonadati</taxon>
        <taxon>Pseudomonadota</taxon>
        <taxon>Alphaproteobacteria</taxon>
        <taxon>Hyphomicrobiales</taxon>
        <taxon>Kaistiaceae</taxon>
        <taxon>Kaistia</taxon>
    </lineage>
</organism>
<dbReference type="Proteomes" id="UP001596150">
    <property type="component" value="Unassembled WGS sequence"/>
</dbReference>
<name>A0ABW0PZ12_9HYPH</name>
<evidence type="ECO:0000256" key="1">
    <source>
        <dbReference type="SAM" id="SignalP"/>
    </source>
</evidence>
<gene>
    <name evidence="2" type="ORF">ACFPP9_14020</name>
</gene>
<evidence type="ECO:0000313" key="3">
    <source>
        <dbReference type="Proteomes" id="UP001596150"/>
    </source>
</evidence>
<keyword evidence="3" id="KW-1185">Reference proteome</keyword>
<feature type="chain" id="PRO_5045102904" evidence="1">
    <location>
        <begin position="22"/>
        <end position="148"/>
    </location>
</feature>
<sequence length="148" mass="15263">MIKQISVALTFSLLAFDLAGAAPGCPTLDLRKETTATSSLLSKAGLSATQRAASMAYLKKKTEAWNEIPLNPAGAACGVQPIAARVASCTRGMARDLFAQSSKPLGAVEPVRGELRRQLGRAKTTVGELLFAGAVGACQGAAIDAFGR</sequence>
<dbReference type="RefSeq" id="WP_266346430.1">
    <property type="nucleotide sequence ID" value="NZ_JAPKNH010000017.1"/>
</dbReference>
<evidence type="ECO:0000313" key="2">
    <source>
        <dbReference type="EMBL" id="MFC5516897.1"/>
    </source>
</evidence>
<reference evidence="3" key="1">
    <citation type="journal article" date="2019" name="Int. J. Syst. Evol. Microbiol.">
        <title>The Global Catalogue of Microorganisms (GCM) 10K type strain sequencing project: providing services to taxonomists for standard genome sequencing and annotation.</title>
        <authorList>
            <consortium name="The Broad Institute Genomics Platform"/>
            <consortium name="The Broad Institute Genome Sequencing Center for Infectious Disease"/>
            <person name="Wu L."/>
            <person name="Ma J."/>
        </authorList>
    </citation>
    <scope>NUCLEOTIDE SEQUENCE [LARGE SCALE GENOMIC DNA]</scope>
    <source>
        <strain evidence="3">KACC 12633</strain>
    </source>
</reference>